<dbReference type="AlphaFoldDB" id="A0A238V2Z7"/>
<reference evidence="3" key="1">
    <citation type="submission" date="2017-06" db="EMBL/GenBank/DDBJ databases">
        <authorList>
            <person name="Varghese N."/>
            <person name="Submissions S."/>
        </authorList>
    </citation>
    <scope>NUCLEOTIDE SEQUENCE [LARGE SCALE GENOMIC DNA]</scope>
    <source>
        <strain evidence="3">DSM 45207</strain>
    </source>
</reference>
<gene>
    <name evidence="2" type="ORF">SAMN06265360_101136</name>
</gene>
<dbReference type="EMBL" id="FZNW01000001">
    <property type="protein sequence ID" value="SNR27899.1"/>
    <property type="molecule type" value="Genomic_DNA"/>
</dbReference>
<dbReference type="NCBIfam" id="NF038356">
    <property type="entry name" value="actino_DLW39"/>
    <property type="match status" value="1"/>
</dbReference>
<feature type="compositionally biased region" description="Low complexity" evidence="1">
    <location>
        <begin position="34"/>
        <end position="55"/>
    </location>
</feature>
<dbReference type="RefSeq" id="WP_089299483.1">
    <property type="nucleotide sequence ID" value="NZ_FZNW01000001.1"/>
</dbReference>
<evidence type="ECO:0000313" key="2">
    <source>
        <dbReference type="EMBL" id="SNR27899.1"/>
    </source>
</evidence>
<evidence type="ECO:0000313" key="3">
    <source>
        <dbReference type="Proteomes" id="UP000198348"/>
    </source>
</evidence>
<organism evidence="2 3">
    <name type="scientific">Haloechinothrix alba</name>
    <dbReference type="NCBI Taxonomy" id="664784"/>
    <lineage>
        <taxon>Bacteria</taxon>
        <taxon>Bacillati</taxon>
        <taxon>Actinomycetota</taxon>
        <taxon>Actinomycetes</taxon>
        <taxon>Pseudonocardiales</taxon>
        <taxon>Pseudonocardiaceae</taxon>
        <taxon>Haloechinothrix</taxon>
    </lineage>
</organism>
<name>A0A238V2Z7_9PSEU</name>
<dbReference type="Proteomes" id="UP000198348">
    <property type="component" value="Unassembled WGS sequence"/>
</dbReference>
<feature type="region of interest" description="Disordered" evidence="1">
    <location>
        <begin position="29"/>
        <end position="64"/>
    </location>
</feature>
<protein>
    <submittedName>
        <fullName evidence="2">Uncharacterized protein</fullName>
    </submittedName>
</protein>
<dbReference type="InterPro" id="IPR047990">
    <property type="entry name" value="DLW39-like"/>
</dbReference>
<sequence length="64" mass="6459">MKKVVLLAAVVAGVLFAVKRSKSARDEAELWRQATAPSSGPAAGPSANGTAPTAGSKPDIARNN</sequence>
<evidence type="ECO:0000256" key="1">
    <source>
        <dbReference type="SAM" id="MobiDB-lite"/>
    </source>
</evidence>
<keyword evidence="3" id="KW-1185">Reference proteome</keyword>
<accession>A0A238V2Z7</accession>
<proteinExistence type="predicted"/>